<dbReference type="GO" id="GO:0007173">
    <property type="term" value="P:epidermal growth factor receptor signaling pathway"/>
    <property type="evidence" value="ECO:0007669"/>
    <property type="project" value="TreeGrafter"/>
</dbReference>
<feature type="region of interest" description="Disordered" evidence="2">
    <location>
        <begin position="92"/>
        <end position="119"/>
    </location>
</feature>
<reference evidence="5" key="1">
    <citation type="submission" date="2024-04" db="EMBL/GenBank/DDBJ databases">
        <title>Salinicola lusitanus LLJ914,a marine bacterium isolated from the Okinawa Trough.</title>
        <authorList>
            <person name="Li J."/>
        </authorList>
    </citation>
    <scope>NUCLEOTIDE SEQUENCE [LARGE SCALE GENOMIC DNA]</scope>
</reference>
<gene>
    <name evidence="4" type="ORF">WMY93_026756</name>
</gene>
<comment type="similarity">
    <text evidence="1">Belongs to the FAM83 family.</text>
</comment>
<feature type="domain" description="Scaffolding anchor of CK1" evidence="3">
    <location>
        <begin position="206"/>
        <end position="284"/>
    </location>
</feature>
<dbReference type="PANTHER" id="PTHR16181:SF29">
    <property type="entry name" value="PROTEIN FAM83A-RELATED"/>
    <property type="match status" value="1"/>
</dbReference>
<organism evidence="4 5">
    <name type="scientific">Mugilogobius chulae</name>
    <name type="common">yellowstripe goby</name>
    <dbReference type="NCBI Taxonomy" id="88201"/>
    <lineage>
        <taxon>Eukaryota</taxon>
        <taxon>Metazoa</taxon>
        <taxon>Chordata</taxon>
        <taxon>Craniata</taxon>
        <taxon>Vertebrata</taxon>
        <taxon>Euteleostomi</taxon>
        <taxon>Actinopterygii</taxon>
        <taxon>Neopterygii</taxon>
        <taxon>Teleostei</taxon>
        <taxon>Neoteleostei</taxon>
        <taxon>Acanthomorphata</taxon>
        <taxon>Gobiaria</taxon>
        <taxon>Gobiiformes</taxon>
        <taxon>Gobioidei</taxon>
        <taxon>Gobiidae</taxon>
        <taxon>Gobionellinae</taxon>
        <taxon>Mugilogobius</taxon>
    </lineage>
</organism>
<dbReference type="Gene3D" id="3.30.870.10">
    <property type="entry name" value="Endonuclease Chain A"/>
    <property type="match status" value="2"/>
</dbReference>
<dbReference type="Proteomes" id="UP001460270">
    <property type="component" value="Unassembled WGS sequence"/>
</dbReference>
<sequence length="320" mass="35870">MDANSVSPLWLRRVKLQGKIKRRVQDLRIPSSPSLDFLTSRPTLDLSHNESARLALDGLLSCGLGAYQEALKTEGEVDFLSELEKKYFLENGKESNTNVEPDADDDNGFERSSYSSHSVPLRSSEFTDCESREAGSSCKEDENEFSHMESNVNVYLYTENRAAGLKDVIREFIRKAEKSLVVVTDHFSDVELLCDLLEASKKRFVRNFSVYSVEGQTYSAKTGKKLSGQLSETFIITDSTEALAGSFSFSCLTWMVHRSFAFLVKGSAVTQFLEELERLSSCSTPVTEFINVPLSLPFKISSQTKKNSQRISIQDLSGRQ</sequence>
<dbReference type="InterPro" id="IPR012461">
    <property type="entry name" value="SACK1"/>
</dbReference>
<evidence type="ECO:0000313" key="4">
    <source>
        <dbReference type="EMBL" id="KAK7887135.1"/>
    </source>
</evidence>
<feature type="domain" description="Scaffolding anchor of CK1" evidence="3">
    <location>
        <begin position="41"/>
        <end position="205"/>
    </location>
</feature>
<dbReference type="EMBL" id="JBBPFD010000019">
    <property type="protein sequence ID" value="KAK7887135.1"/>
    <property type="molecule type" value="Genomic_DNA"/>
</dbReference>
<protein>
    <recommendedName>
        <fullName evidence="3">Scaffolding anchor of CK1 domain-containing protein</fullName>
    </recommendedName>
</protein>
<dbReference type="SUPFAM" id="SSF56024">
    <property type="entry name" value="Phospholipase D/nuclease"/>
    <property type="match status" value="1"/>
</dbReference>
<evidence type="ECO:0000259" key="3">
    <source>
        <dbReference type="Pfam" id="PF07894"/>
    </source>
</evidence>
<evidence type="ECO:0000256" key="2">
    <source>
        <dbReference type="SAM" id="MobiDB-lite"/>
    </source>
</evidence>
<accession>A0AAW0NAB5</accession>
<evidence type="ECO:0000313" key="5">
    <source>
        <dbReference type="Proteomes" id="UP001460270"/>
    </source>
</evidence>
<name>A0AAW0NAB5_9GOBI</name>
<dbReference type="PANTHER" id="PTHR16181">
    <property type="entry name" value="PROTEIN FAM83A-RELATED"/>
    <property type="match status" value="1"/>
</dbReference>
<dbReference type="Pfam" id="PF07894">
    <property type="entry name" value="SACK1"/>
    <property type="match status" value="2"/>
</dbReference>
<keyword evidence="5" id="KW-1185">Reference proteome</keyword>
<dbReference type="AlphaFoldDB" id="A0AAW0NAB5"/>
<dbReference type="GO" id="GO:0019901">
    <property type="term" value="F:protein kinase binding"/>
    <property type="evidence" value="ECO:0007669"/>
    <property type="project" value="TreeGrafter"/>
</dbReference>
<proteinExistence type="inferred from homology"/>
<dbReference type="InterPro" id="IPR050944">
    <property type="entry name" value="FAM83"/>
</dbReference>
<comment type="caution">
    <text evidence="4">The sequence shown here is derived from an EMBL/GenBank/DDBJ whole genome shotgun (WGS) entry which is preliminary data.</text>
</comment>
<evidence type="ECO:0000256" key="1">
    <source>
        <dbReference type="ARBA" id="ARBA00006937"/>
    </source>
</evidence>